<protein>
    <submittedName>
        <fullName evidence="2">Uncharacterized protein</fullName>
    </submittedName>
</protein>
<keyword evidence="1" id="KW-0812">Transmembrane</keyword>
<keyword evidence="3" id="KW-1185">Reference proteome</keyword>
<dbReference type="AlphaFoldDB" id="A0A371EX30"/>
<feature type="transmembrane region" description="Helical" evidence="1">
    <location>
        <begin position="12"/>
        <end position="32"/>
    </location>
</feature>
<feature type="non-terminal residue" evidence="2">
    <location>
        <position position="1"/>
    </location>
</feature>
<sequence>MNLSRSSRGLMIIPIWLIFPKNMEVVILLMSLCSSNLHDKRPYRSEKIRRHEIHKEKPKRTPIELLKGDEGPIAYYNWEFKVEKNLECFDYEDTIKFKLITLGFKGYTLIWWNQISIHIRG</sequence>
<dbReference type="Proteomes" id="UP000257109">
    <property type="component" value="Unassembled WGS sequence"/>
</dbReference>
<keyword evidence="1" id="KW-1133">Transmembrane helix</keyword>
<proteinExistence type="predicted"/>
<organism evidence="2 3">
    <name type="scientific">Mucuna pruriens</name>
    <name type="common">Velvet bean</name>
    <name type="synonym">Dolichos pruriens</name>
    <dbReference type="NCBI Taxonomy" id="157652"/>
    <lineage>
        <taxon>Eukaryota</taxon>
        <taxon>Viridiplantae</taxon>
        <taxon>Streptophyta</taxon>
        <taxon>Embryophyta</taxon>
        <taxon>Tracheophyta</taxon>
        <taxon>Spermatophyta</taxon>
        <taxon>Magnoliopsida</taxon>
        <taxon>eudicotyledons</taxon>
        <taxon>Gunneridae</taxon>
        <taxon>Pentapetalae</taxon>
        <taxon>rosids</taxon>
        <taxon>fabids</taxon>
        <taxon>Fabales</taxon>
        <taxon>Fabaceae</taxon>
        <taxon>Papilionoideae</taxon>
        <taxon>50 kb inversion clade</taxon>
        <taxon>NPAAA clade</taxon>
        <taxon>indigoferoid/millettioid clade</taxon>
        <taxon>Phaseoleae</taxon>
        <taxon>Mucuna</taxon>
    </lineage>
</organism>
<accession>A0A371EX30</accession>
<dbReference type="OrthoDB" id="1731207at2759"/>
<comment type="caution">
    <text evidence="2">The sequence shown here is derived from an EMBL/GenBank/DDBJ whole genome shotgun (WGS) entry which is preliminary data.</text>
</comment>
<dbReference type="EMBL" id="QJKJ01011668">
    <property type="protein sequence ID" value="RDX70543.1"/>
    <property type="molecule type" value="Genomic_DNA"/>
</dbReference>
<reference evidence="2" key="1">
    <citation type="submission" date="2018-05" db="EMBL/GenBank/DDBJ databases">
        <title>Draft genome of Mucuna pruriens seed.</title>
        <authorList>
            <person name="Nnadi N.E."/>
            <person name="Vos R."/>
            <person name="Hasami M.H."/>
            <person name="Devisetty U.K."/>
            <person name="Aguiy J.C."/>
        </authorList>
    </citation>
    <scope>NUCLEOTIDE SEQUENCE [LARGE SCALE GENOMIC DNA]</scope>
    <source>
        <strain evidence="2">JCA_2017</strain>
    </source>
</reference>
<keyword evidence="1" id="KW-0472">Membrane</keyword>
<evidence type="ECO:0000313" key="3">
    <source>
        <dbReference type="Proteomes" id="UP000257109"/>
    </source>
</evidence>
<gene>
    <name evidence="2" type="ORF">CR513_50199</name>
</gene>
<evidence type="ECO:0000256" key="1">
    <source>
        <dbReference type="SAM" id="Phobius"/>
    </source>
</evidence>
<name>A0A371EX30_MUCPR</name>
<evidence type="ECO:0000313" key="2">
    <source>
        <dbReference type="EMBL" id="RDX70543.1"/>
    </source>
</evidence>